<name>A0A3M7PQU6_BRAPC</name>
<dbReference type="Proteomes" id="UP000276133">
    <property type="component" value="Unassembled WGS sequence"/>
</dbReference>
<sequence>MRNRWRSNSEYGETPNFSDCFLIIGTGFDSSKKGATMFNFGSSISTSHVISDQSLSLNTLGLSGKWEIKFHRRFFSLTTNIKGQMNSKGCREAKLHTTYICNDAVSSLSKSSDGYPFSVVLLAYHRLMTAFLRWLQNYQQVDAKNSISNYERNFKIQIEKLELLINMNKLSWTFFARRIISTLGENKKLKKYCEHKI</sequence>
<gene>
    <name evidence="1" type="ORF">BpHYR1_042529</name>
</gene>
<proteinExistence type="predicted"/>
<evidence type="ECO:0000313" key="2">
    <source>
        <dbReference type="Proteomes" id="UP000276133"/>
    </source>
</evidence>
<keyword evidence="2" id="KW-1185">Reference proteome</keyword>
<reference evidence="1 2" key="1">
    <citation type="journal article" date="2018" name="Sci. Rep.">
        <title>Genomic signatures of local adaptation to the degree of environmental predictability in rotifers.</title>
        <authorList>
            <person name="Franch-Gras L."/>
            <person name="Hahn C."/>
            <person name="Garcia-Roger E.M."/>
            <person name="Carmona M.J."/>
            <person name="Serra M."/>
            <person name="Gomez A."/>
        </authorList>
    </citation>
    <scope>NUCLEOTIDE SEQUENCE [LARGE SCALE GENOMIC DNA]</scope>
    <source>
        <strain evidence="1">HYR1</strain>
    </source>
</reference>
<organism evidence="1 2">
    <name type="scientific">Brachionus plicatilis</name>
    <name type="common">Marine rotifer</name>
    <name type="synonym">Brachionus muelleri</name>
    <dbReference type="NCBI Taxonomy" id="10195"/>
    <lineage>
        <taxon>Eukaryota</taxon>
        <taxon>Metazoa</taxon>
        <taxon>Spiralia</taxon>
        <taxon>Gnathifera</taxon>
        <taxon>Rotifera</taxon>
        <taxon>Eurotatoria</taxon>
        <taxon>Monogononta</taxon>
        <taxon>Pseudotrocha</taxon>
        <taxon>Ploima</taxon>
        <taxon>Brachionidae</taxon>
        <taxon>Brachionus</taxon>
    </lineage>
</organism>
<accession>A0A3M7PQU6</accession>
<dbReference type="EMBL" id="REGN01009457">
    <property type="protein sequence ID" value="RNA01125.1"/>
    <property type="molecule type" value="Genomic_DNA"/>
</dbReference>
<comment type="caution">
    <text evidence="1">The sequence shown here is derived from an EMBL/GenBank/DDBJ whole genome shotgun (WGS) entry which is preliminary data.</text>
</comment>
<protein>
    <submittedName>
        <fullName evidence="1">Uncharacterized protein</fullName>
    </submittedName>
</protein>
<dbReference type="AlphaFoldDB" id="A0A3M7PQU6"/>
<evidence type="ECO:0000313" key="1">
    <source>
        <dbReference type="EMBL" id="RNA01125.1"/>
    </source>
</evidence>